<dbReference type="InterPro" id="IPR005704">
    <property type="entry name" value="Ribosomal_uS3_bac-typ"/>
</dbReference>
<evidence type="ECO:0000256" key="7">
    <source>
        <dbReference type="ARBA" id="ARBA00035257"/>
    </source>
</evidence>
<dbReference type="STRING" id="1801672.A2896_00685"/>
<dbReference type="NCBIfam" id="TIGR01009">
    <property type="entry name" value="rpsC_bact"/>
    <property type="match status" value="1"/>
</dbReference>
<dbReference type="HAMAP" id="MF_01309_B">
    <property type="entry name" value="Ribosomal_uS3_B"/>
    <property type="match status" value="1"/>
</dbReference>
<dbReference type="InterPro" id="IPR001351">
    <property type="entry name" value="Ribosomal_uS3_C"/>
</dbReference>
<keyword evidence="2 8" id="KW-0699">rRNA-binding</keyword>
<evidence type="ECO:0000256" key="3">
    <source>
        <dbReference type="ARBA" id="ARBA00022884"/>
    </source>
</evidence>
<name>A0A1G2EG62_9BACT</name>
<dbReference type="InterPro" id="IPR036419">
    <property type="entry name" value="Ribosomal_S3_C_sf"/>
</dbReference>
<dbReference type="SMART" id="SM00322">
    <property type="entry name" value="KH"/>
    <property type="match status" value="1"/>
</dbReference>
<evidence type="ECO:0000313" key="10">
    <source>
        <dbReference type="EMBL" id="OGZ24612.1"/>
    </source>
</evidence>
<dbReference type="CDD" id="cd02412">
    <property type="entry name" value="KH-II_30S_S3"/>
    <property type="match status" value="1"/>
</dbReference>
<keyword evidence="5 8" id="KW-0687">Ribonucleoprotein</keyword>
<dbReference type="Pfam" id="PF07650">
    <property type="entry name" value="KH_2"/>
    <property type="match status" value="1"/>
</dbReference>
<reference evidence="10 11" key="1">
    <citation type="journal article" date="2016" name="Nat. Commun.">
        <title>Thousands of microbial genomes shed light on interconnected biogeochemical processes in an aquifer system.</title>
        <authorList>
            <person name="Anantharaman K."/>
            <person name="Brown C.T."/>
            <person name="Hug L.A."/>
            <person name="Sharon I."/>
            <person name="Castelle C.J."/>
            <person name="Probst A.J."/>
            <person name="Thomas B.C."/>
            <person name="Singh A."/>
            <person name="Wilkins M.J."/>
            <person name="Karaoz U."/>
            <person name="Brodie E.L."/>
            <person name="Williams K.H."/>
            <person name="Hubbard S.S."/>
            <person name="Banfield J.F."/>
        </authorList>
    </citation>
    <scope>NUCLEOTIDE SEQUENCE [LARGE SCALE GENOMIC DNA]</scope>
</reference>
<dbReference type="GO" id="GO:0019843">
    <property type="term" value="F:rRNA binding"/>
    <property type="evidence" value="ECO:0007669"/>
    <property type="project" value="UniProtKB-UniRule"/>
</dbReference>
<keyword evidence="4 8" id="KW-0689">Ribosomal protein</keyword>
<dbReference type="AlphaFoldDB" id="A0A1G2EG62"/>
<evidence type="ECO:0000256" key="1">
    <source>
        <dbReference type="ARBA" id="ARBA00010761"/>
    </source>
</evidence>
<comment type="similarity">
    <text evidence="1 8">Belongs to the universal ribosomal protein uS3 family.</text>
</comment>
<dbReference type="FunFam" id="3.30.300.20:FF:000001">
    <property type="entry name" value="30S ribosomal protein S3"/>
    <property type="match status" value="1"/>
</dbReference>
<comment type="function">
    <text evidence="6 8">Binds the lower part of the 30S subunit head. Binds mRNA in the 70S ribosome, positioning it for translation.</text>
</comment>
<dbReference type="SUPFAM" id="SSF54814">
    <property type="entry name" value="Prokaryotic type KH domain (KH-domain type II)"/>
    <property type="match status" value="1"/>
</dbReference>
<feature type="domain" description="KH type-2" evidence="9">
    <location>
        <begin position="38"/>
        <end position="117"/>
    </location>
</feature>
<evidence type="ECO:0000256" key="8">
    <source>
        <dbReference type="HAMAP-Rule" id="MF_01309"/>
    </source>
</evidence>
<dbReference type="InterPro" id="IPR015946">
    <property type="entry name" value="KH_dom-like_a/b"/>
</dbReference>
<keyword evidence="3 8" id="KW-0694">RNA-binding</keyword>
<dbReference type="EMBL" id="MHMH01000008">
    <property type="protein sequence ID" value="OGZ24612.1"/>
    <property type="molecule type" value="Genomic_DNA"/>
</dbReference>
<dbReference type="Gene3D" id="3.30.1140.32">
    <property type="entry name" value="Ribosomal protein S3, C-terminal domain"/>
    <property type="match status" value="1"/>
</dbReference>
<comment type="subunit">
    <text evidence="8">Part of the 30S ribosomal subunit. Forms a tight complex with proteins S10 and S14.</text>
</comment>
<evidence type="ECO:0000256" key="4">
    <source>
        <dbReference type="ARBA" id="ARBA00022980"/>
    </source>
</evidence>
<evidence type="ECO:0000256" key="5">
    <source>
        <dbReference type="ARBA" id="ARBA00023274"/>
    </source>
</evidence>
<dbReference type="Pfam" id="PF00189">
    <property type="entry name" value="Ribosomal_S3_C"/>
    <property type="match status" value="1"/>
</dbReference>
<dbReference type="Proteomes" id="UP000178647">
    <property type="component" value="Unassembled WGS sequence"/>
</dbReference>
<comment type="caution">
    <text evidence="10">The sequence shown here is derived from an EMBL/GenBank/DDBJ whole genome shotgun (WGS) entry which is preliminary data.</text>
</comment>
<dbReference type="InterPro" id="IPR004087">
    <property type="entry name" value="KH_dom"/>
</dbReference>
<dbReference type="GO" id="GO:0022627">
    <property type="term" value="C:cytosolic small ribosomal subunit"/>
    <property type="evidence" value="ECO:0007669"/>
    <property type="project" value="TreeGrafter"/>
</dbReference>
<organism evidence="10 11">
    <name type="scientific">Candidatus Nealsonbacteria bacterium RIFCSPLOWO2_01_FULL_43_32</name>
    <dbReference type="NCBI Taxonomy" id="1801672"/>
    <lineage>
        <taxon>Bacteria</taxon>
        <taxon>Candidatus Nealsoniibacteriota</taxon>
    </lineage>
</organism>
<dbReference type="GO" id="GO:0003729">
    <property type="term" value="F:mRNA binding"/>
    <property type="evidence" value="ECO:0007669"/>
    <property type="project" value="UniProtKB-UniRule"/>
</dbReference>
<sequence>MAHKVQPKSFRLRDSQDWDSRWLTKKKTPQYLEEDFKIRSFLDKKLKDCSLEHIEIERFAGKVSVIISSARPGLIIGRGGKGAEDLKKEIEKILVKPAFAKASAGKEELRLEIREIRNIWASASLVGQMIAQQLEKRMPFRRVIKQTMEKIMANKEVQGARIEISGRLDGNEIARREWLKKGRLPRQTLRAVIDYALTEAFCTYGVIGIKVWIYKGERF</sequence>
<dbReference type="PANTHER" id="PTHR11760:SF19">
    <property type="entry name" value="SMALL RIBOSOMAL SUBUNIT PROTEIN US3C"/>
    <property type="match status" value="1"/>
</dbReference>
<dbReference type="InterPro" id="IPR009019">
    <property type="entry name" value="KH_sf_prok-type"/>
</dbReference>
<proteinExistence type="inferred from homology"/>
<evidence type="ECO:0000259" key="9">
    <source>
        <dbReference type="PROSITE" id="PS50823"/>
    </source>
</evidence>
<dbReference type="Gene3D" id="3.30.300.20">
    <property type="match status" value="1"/>
</dbReference>
<gene>
    <name evidence="8" type="primary">rpsC</name>
    <name evidence="10" type="ORF">A2896_00685</name>
</gene>
<dbReference type="SUPFAM" id="SSF54821">
    <property type="entry name" value="Ribosomal protein S3 C-terminal domain"/>
    <property type="match status" value="1"/>
</dbReference>
<dbReference type="InterPro" id="IPR004044">
    <property type="entry name" value="KH_dom_type_2"/>
</dbReference>
<dbReference type="InterPro" id="IPR057258">
    <property type="entry name" value="Ribosomal_uS3"/>
</dbReference>
<dbReference type="PROSITE" id="PS50823">
    <property type="entry name" value="KH_TYPE_2"/>
    <property type="match status" value="1"/>
</dbReference>
<accession>A0A1G2EG62</accession>
<dbReference type="PANTHER" id="PTHR11760">
    <property type="entry name" value="30S/40S RIBOSOMAL PROTEIN S3"/>
    <property type="match status" value="1"/>
</dbReference>
<evidence type="ECO:0000256" key="6">
    <source>
        <dbReference type="ARBA" id="ARBA00024998"/>
    </source>
</evidence>
<dbReference type="GO" id="GO:0003735">
    <property type="term" value="F:structural constituent of ribosome"/>
    <property type="evidence" value="ECO:0007669"/>
    <property type="project" value="InterPro"/>
</dbReference>
<evidence type="ECO:0000313" key="11">
    <source>
        <dbReference type="Proteomes" id="UP000178647"/>
    </source>
</evidence>
<protein>
    <recommendedName>
        <fullName evidence="7 8">Small ribosomal subunit protein uS3</fullName>
    </recommendedName>
</protein>
<dbReference type="GO" id="GO:0006412">
    <property type="term" value="P:translation"/>
    <property type="evidence" value="ECO:0007669"/>
    <property type="project" value="UniProtKB-UniRule"/>
</dbReference>
<evidence type="ECO:0000256" key="2">
    <source>
        <dbReference type="ARBA" id="ARBA00022730"/>
    </source>
</evidence>